<dbReference type="EMBL" id="JBBUKT010000002">
    <property type="protein sequence ID" value="MEK7950277.1"/>
    <property type="molecule type" value="Genomic_DNA"/>
</dbReference>
<reference evidence="4 5" key="1">
    <citation type="submission" date="2024-04" db="EMBL/GenBank/DDBJ databases">
        <title>Luteolibacter sp. isolated from soil.</title>
        <authorList>
            <person name="An J."/>
        </authorList>
    </citation>
    <scope>NUCLEOTIDE SEQUENCE [LARGE SCALE GENOMIC DNA]</scope>
    <source>
        <strain evidence="4 5">Y139</strain>
    </source>
</reference>
<feature type="signal peptide" evidence="2">
    <location>
        <begin position="1"/>
        <end position="17"/>
    </location>
</feature>
<proteinExistence type="predicted"/>
<dbReference type="NCBIfam" id="TIGR02601">
    <property type="entry name" value="autotrns_rpt"/>
    <property type="match status" value="1"/>
</dbReference>
<evidence type="ECO:0000313" key="4">
    <source>
        <dbReference type="EMBL" id="MEK7950277.1"/>
    </source>
</evidence>
<keyword evidence="1 2" id="KW-0732">Signal</keyword>
<accession>A0ABU9ARE0</accession>
<evidence type="ECO:0000259" key="3">
    <source>
        <dbReference type="Pfam" id="PF14240"/>
    </source>
</evidence>
<comment type="caution">
    <text evidence="4">The sequence shown here is derived from an EMBL/GenBank/DDBJ whole genome shotgun (WGS) entry which is preliminary data.</text>
</comment>
<feature type="chain" id="PRO_5045294367" evidence="2">
    <location>
        <begin position="18"/>
        <end position="1148"/>
    </location>
</feature>
<evidence type="ECO:0000256" key="2">
    <source>
        <dbReference type="SAM" id="SignalP"/>
    </source>
</evidence>
<dbReference type="Gene3D" id="2.160.20.20">
    <property type="match status" value="1"/>
</dbReference>
<name>A0ABU9ARE0_9BACT</name>
<protein>
    <submittedName>
        <fullName evidence="4">YHYH protein</fullName>
    </submittedName>
</protein>
<evidence type="ECO:0000313" key="5">
    <source>
        <dbReference type="Proteomes" id="UP001371305"/>
    </source>
</evidence>
<feature type="domain" description="YHYH" evidence="3">
    <location>
        <begin position="143"/>
        <end position="370"/>
    </location>
</feature>
<dbReference type="Proteomes" id="UP001371305">
    <property type="component" value="Unassembled WGS sequence"/>
</dbReference>
<gene>
    <name evidence="4" type="ORF">WKV53_07210</name>
</gene>
<sequence length="1148" mass="118610">MTRLLLLLPLLLGTAHADPKLTSWYTAQAGKYARIQETDAEAVAGTSKTTWTRTSGPFTLAQTTPAYAGPTQIDYSTNWVYVRTPSLGTYTMGPWYDNAAKTQLFINVPKNQGLIIRIPRAAPVIPATKTQINGLNVGGVMQPGAGYYVDGVAMYDPTDGFSYSGGSETSPGTGQWHRDAYVNESITFDYSMAHQQNTGFYHNHANPLALRYQLGDAVSFNSSTKKYAETMSPTAHSPIVAWMIDGLPVYGPYGYGTAMDANSGVRRMVGGFVKRDGTTTGVDNITTAGRTLPAWMLRNNGNTSAAGPAVNATYPMGRYIQDWAYLGDLQKSAGVNYQQGVDFDLNEYNVRYCVTPEFPSGTWAYFVNISSTGTPQFPYMCNRWFYGTPTGGKVNSITETVTSQFVGGPSRPLTVNTPSVSGTSVTMTWNAVEGGTYSVDASTNGTTWTNKATGLTVSNANTKSNTHTALRTSGTEQGRVQRTALATYDTTGVVTPTVSQTATTSYNLGTPPTAPTLTTISALVGATEDTAFTISYASLAAAADEADANGDTISFRIESVLSGTLTKNGNPVSAGSALISTGESVVWTPGANENGTLAAFTVKAWDGSLASSSAVTVNVQVTSVADSVQWDGSAGTGDWATAANWLDNAVPASGDVVNFTGAAPLSIGLGAERSIAGLSLSGNSAYNFSGGSFILAEGGSLVTADPSAGTIVHSIGSPVSFQGSGEIATSLNANLQITGNLTASSVLTKSGAGKLVLGGTASAVEVRVEQGGILHASGGTASLSVNKFYVGSATTTGILTLTDGAGLSTADIQLGISGGGTGTLNISGAGTTVAASGFIYGNDDSTVSIFGGGSVSLNGFRNVTATVDNGKLMFNQTTYSSANFVIASGGATMGASSDSANLTGTISGSGDLTVSGAGELQITGTHTRTGNTIVQDGTLRMASASLDDGADVSIASNAKLDLFFTGYDAIGELFIGGVRQVQGTWGSLSSNADHKTYRITGTGILVVTQGPTAFENWTATNGLTGANAQEGADPDQDGLANVLEWLLGGNPTANDAGSKQLAVARDGGFLTVTFPRSDDSEAELDTYLQYTTDFVTWTDLGVSSADWTAADGSSLTITENGSDLDTITVKIPIGGKTKIFVRLASEIE</sequence>
<organism evidence="4 5">
    <name type="scientific">Luteolibacter soli</name>
    <dbReference type="NCBI Taxonomy" id="3135280"/>
    <lineage>
        <taxon>Bacteria</taxon>
        <taxon>Pseudomonadati</taxon>
        <taxon>Verrucomicrobiota</taxon>
        <taxon>Verrucomicrobiia</taxon>
        <taxon>Verrucomicrobiales</taxon>
        <taxon>Verrucomicrobiaceae</taxon>
        <taxon>Luteolibacter</taxon>
    </lineage>
</organism>
<evidence type="ECO:0000256" key="1">
    <source>
        <dbReference type="ARBA" id="ARBA00022729"/>
    </source>
</evidence>
<dbReference type="Pfam" id="PF14240">
    <property type="entry name" value="YHYH"/>
    <property type="match status" value="1"/>
</dbReference>
<keyword evidence="5" id="KW-1185">Reference proteome</keyword>
<dbReference type="RefSeq" id="WP_341403739.1">
    <property type="nucleotide sequence ID" value="NZ_JBBUKT010000002.1"/>
</dbReference>
<dbReference type="InterPro" id="IPR025924">
    <property type="entry name" value="YHYH_dom"/>
</dbReference>
<dbReference type="InterPro" id="IPR013425">
    <property type="entry name" value="Autotrns_rpt"/>
</dbReference>
<dbReference type="InterPro" id="IPR012332">
    <property type="entry name" value="Autotransporter_pectin_lyase_C"/>
</dbReference>